<accession>A0AB74FHJ5</accession>
<name>A0AB74FHJ5_9MYCO</name>
<protein>
    <submittedName>
        <fullName evidence="3">Bacteriophage protein</fullName>
    </submittedName>
</protein>
<organism evidence="3 4">
    <name type="scientific">Mycobacteroides abscessus subsp. abscessus</name>
    <dbReference type="NCBI Taxonomy" id="1185650"/>
    <lineage>
        <taxon>Bacteria</taxon>
        <taxon>Bacillati</taxon>
        <taxon>Actinomycetota</taxon>
        <taxon>Actinomycetes</taxon>
        <taxon>Mycobacteriales</taxon>
        <taxon>Mycobacteriaceae</taxon>
        <taxon>Mycobacteroides</taxon>
        <taxon>Mycobacteroides abscessus</taxon>
    </lineage>
</organism>
<keyword evidence="2" id="KW-1133">Transmembrane helix</keyword>
<feature type="compositionally biased region" description="Acidic residues" evidence="1">
    <location>
        <begin position="1"/>
        <end position="10"/>
    </location>
</feature>
<sequence length="231" mass="24202">MSAEDDEDEQEPTRASPTALAETGVVEITPAAWSDSDEIDDIDPYEDPVRRNWLISGAIFAATAAVAGLAAGGAFVFLRQERGKTPVTTSTVLIASPPAPTSAVVLPPPPTQSRPPTPIELSATGDSVYVSTKSGKTACQVTVNTVSCIVRFVGRTPIRYGVPTNVVMITSGGIMDWTVGDGGQLQTHTLNYGTLYHALGWTITPTSEGTTFTNDATGRGMSVNVDGARAF</sequence>
<evidence type="ECO:0000313" key="4">
    <source>
        <dbReference type="Proteomes" id="UP000184831"/>
    </source>
</evidence>
<dbReference type="Proteomes" id="UP000184831">
    <property type="component" value="Unassembled WGS sequence"/>
</dbReference>
<evidence type="ECO:0000256" key="1">
    <source>
        <dbReference type="SAM" id="MobiDB-lite"/>
    </source>
</evidence>
<dbReference type="EMBL" id="FSQE01000010">
    <property type="protein sequence ID" value="SIN36929.1"/>
    <property type="molecule type" value="Genomic_DNA"/>
</dbReference>
<comment type="caution">
    <text evidence="3">The sequence shown here is derived from an EMBL/GenBank/DDBJ whole genome shotgun (WGS) entry which is preliminary data.</text>
</comment>
<reference evidence="3 4" key="1">
    <citation type="submission" date="2016-11" db="EMBL/GenBank/DDBJ databases">
        <authorList>
            <consortium name="Pathogen Informatics"/>
        </authorList>
    </citation>
    <scope>NUCLEOTIDE SEQUENCE [LARGE SCALE GENOMIC DNA]</scope>
    <source>
        <strain evidence="3 4">696</strain>
    </source>
</reference>
<dbReference type="AlphaFoldDB" id="A0AB74FHJ5"/>
<dbReference type="GeneID" id="93378763"/>
<gene>
    <name evidence="3" type="ORF">SAMEA2152244_04141</name>
</gene>
<evidence type="ECO:0000313" key="3">
    <source>
        <dbReference type="EMBL" id="SIN36929.1"/>
    </source>
</evidence>
<dbReference type="RefSeq" id="WP_005110353.1">
    <property type="nucleotide sequence ID" value="NZ_AP028613.1"/>
</dbReference>
<evidence type="ECO:0000256" key="2">
    <source>
        <dbReference type="SAM" id="Phobius"/>
    </source>
</evidence>
<feature type="region of interest" description="Disordered" evidence="1">
    <location>
        <begin position="1"/>
        <end position="22"/>
    </location>
</feature>
<keyword evidence="2" id="KW-0472">Membrane</keyword>
<feature type="transmembrane region" description="Helical" evidence="2">
    <location>
        <begin position="53"/>
        <end position="78"/>
    </location>
</feature>
<keyword evidence="2" id="KW-0812">Transmembrane</keyword>
<proteinExistence type="predicted"/>